<name>A0A8S1HML9_9PELO</name>
<evidence type="ECO:0000313" key="1">
    <source>
        <dbReference type="EMBL" id="CAD6197885.1"/>
    </source>
</evidence>
<accession>A0A8S1HML9</accession>
<evidence type="ECO:0000313" key="2">
    <source>
        <dbReference type="Proteomes" id="UP000835052"/>
    </source>
</evidence>
<dbReference type="Proteomes" id="UP000835052">
    <property type="component" value="Unassembled WGS sequence"/>
</dbReference>
<proteinExistence type="predicted"/>
<dbReference type="AlphaFoldDB" id="A0A8S1HML9"/>
<comment type="caution">
    <text evidence="1">The sequence shown here is derived from an EMBL/GenBank/DDBJ whole genome shotgun (WGS) entry which is preliminary data.</text>
</comment>
<organism evidence="1 2">
    <name type="scientific">Caenorhabditis auriculariae</name>
    <dbReference type="NCBI Taxonomy" id="2777116"/>
    <lineage>
        <taxon>Eukaryota</taxon>
        <taxon>Metazoa</taxon>
        <taxon>Ecdysozoa</taxon>
        <taxon>Nematoda</taxon>
        <taxon>Chromadorea</taxon>
        <taxon>Rhabditida</taxon>
        <taxon>Rhabditina</taxon>
        <taxon>Rhabditomorpha</taxon>
        <taxon>Rhabditoidea</taxon>
        <taxon>Rhabditidae</taxon>
        <taxon>Peloderinae</taxon>
        <taxon>Caenorhabditis</taxon>
    </lineage>
</organism>
<protein>
    <submittedName>
        <fullName evidence="1">Uncharacterized protein</fullName>
    </submittedName>
</protein>
<gene>
    <name evidence="1" type="ORF">CAUJ_LOCUS13792</name>
</gene>
<keyword evidence="2" id="KW-1185">Reference proteome</keyword>
<sequence>MDTHSWSVTWERKKRRLARPAAETRLDFKRGVPTPSYNSCASGRRWIKPNSFFPRRSDGYTSRSFWPPRGSFFPHRCVLANTFSAAICRMVPTGSKQHMCST</sequence>
<dbReference type="EMBL" id="CAJGYM010000108">
    <property type="protein sequence ID" value="CAD6197885.1"/>
    <property type="molecule type" value="Genomic_DNA"/>
</dbReference>
<reference evidence="1" key="1">
    <citation type="submission" date="2020-10" db="EMBL/GenBank/DDBJ databases">
        <authorList>
            <person name="Kikuchi T."/>
        </authorList>
    </citation>
    <scope>NUCLEOTIDE SEQUENCE</scope>
    <source>
        <strain evidence="1">NKZ352</strain>
    </source>
</reference>